<evidence type="ECO:0000313" key="3">
    <source>
        <dbReference type="EMBL" id="AIF41413.1"/>
    </source>
</evidence>
<gene>
    <name evidence="3" type="ORF">HX89_11200</name>
</gene>
<dbReference type="FunFam" id="1.10.287.1080:FF:000001">
    <property type="entry name" value="Nucleoside triphosphate pyrophosphohydrolase"/>
    <property type="match status" value="1"/>
</dbReference>
<dbReference type="Gene3D" id="1.10.287.1080">
    <property type="entry name" value="MazG-like"/>
    <property type="match status" value="1"/>
</dbReference>
<feature type="domain" description="NTP pyrophosphohydrolase MazG-like" evidence="2">
    <location>
        <begin position="142"/>
        <end position="217"/>
    </location>
</feature>
<keyword evidence="3" id="KW-0378">Hydrolase</keyword>
<evidence type="ECO:0000259" key="2">
    <source>
        <dbReference type="Pfam" id="PF03819"/>
    </source>
</evidence>
<dbReference type="Proteomes" id="UP000027986">
    <property type="component" value="Chromosome"/>
</dbReference>
<dbReference type="AlphaFoldDB" id="A0A075JMM7"/>
<dbReference type="GO" id="GO:0046081">
    <property type="term" value="P:dUTP catabolic process"/>
    <property type="evidence" value="ECO:0007669"/>
    <property type="project" value="TreeGrafter"/>
</dbReference>
<feature type="region of interest" description="Disordered" evidence="1">
    <location>
        <begin position="324"/>
        <end position="350"/>
    </location>
</feature>
<dbReference type="GO" id="GO:0047429">
    <property type="term" value="F:nucleoside triphosphate diphosphatase activity"/>
    <property type="evidence" value="ECO:0007669"/>
    <property type="project" value="TreeGrafter"/>
</dbReference>
<protein>
    <submittedName>
        <fullName evidence="3">Nucleoside triphosphate hydrolase</fullName>
    </submittedName>
</protein>
<reference evidence="3 4" key="1">
    <citation type="submission" date="2014-07" db="EMBL/GenBank/DDBJ databases">
        <title>Genome Sequencing of Dermacoccus nishinomiyaensis.</title>
        <authorList>
            <person name="Hong K.W."/>
            <person name="Chan K.G."/>
        </authorList>
    </citation>
    <scope>NUCLEOTIDE SEQUENCE [LARGE SCALE GENOMIC DNA]</scope>
    <source>
        <strain evidence="3 4">M25</strain>
    </source>
</reference>
<dbReference type="eggNOG" id="COG3956">
    <property type="taxonomic scope" value="Bacteria"/>
</dbReference>
<dbReference type="GO" id="GO:0046047">
    <property type="term" value="P:TTP catabolic process"/>
    <property type="evidence" value="ECO:0007669"/>
    <property type="project" value="TreeGrafter"/>
</dbReference>
<dbReference type="HOGENOM" id="CLU_038356_3_0_11"/>
<dbReference type="NCBIfam" id="TIGR00444">
    <property type="entry name" value="mazG"/>
    <property type="match status" value="1"/>
</dbReference>
<name>A0A075JMM7_9MICO</name>
<dbReference type="SUPFAM" id="SSF101386">
    <property type="entry name" value="all-alpha NTP pyrophosphatases"/>
    <property type="match status" value="1"/>
</dbReference>
<dbReference type="InterPro" id="IPR004518">
    <property type="entry name" value="MazG-like_dom"/>
</dbReference>
<dbReference type="GO" id="GO:0046076">
    <property type="term" value="P:dTTP catabolic process"/>
    <property type="evidence" value="ECO:0007669"/>
    <property type="project" value="TreeGrafter"/>
</dbReference>
<evidence type="ECO:0000256" key="1">
    <source>
        <dbReference type="SAM" id="MobiDB-lite"/>
    </source>
</evidence>
<evidence type="ECO:0000313" key="4">
    <source>
        <dbReference type="Proteomes" id="UP000027986"/>
    </source>
</evidence>
<dbReference type="RefSeq" id="WP_038569165.1">
    <property type="nucleotide sequence ID" value="NZ_CP008889.1"/>
</dbReference>
<keyword evidence="4" id="KW-1185">Reference proteome</keyword>
<dbReference type="PANTHER" id="PTHR30522">
    <property type="entry name" value="NUCLEOSIDE TRIPHOSPHATE PYROPHOSPHOHYDROLASE"/>
    <property type="match status" value="1"/>
</dbReference>
<sequence length="350" mass="36566">MSGSIALLVVSPRVPAGLMTRDAWRRVESADAVLGRAGDEPLVEVARDEGFDVEIRDEPPAATAHALVAAGVAGRHVVWLGSADADPGLTDALAGELTRLDDPPPVEVVVGSWDAPGSRLLDAVAVMDTLRSPGGCPWDAQQTHASLAPYLVEEAFEVTEAIAEASGEHLREELGDVLLQVLFHARVAAEREEDGFDVDDVAATLVEKLVRRHPHVFADGAVSNPEEVEAEWARIKAAEKPERDANDPLAGIPAGLPPLERAVKVVGRLTKAGQAERVEALAAEDSIGAALLDLVVQARGLGVDPSVALSATLSRLHAAPVGDHLGGIDHAEHADPHPAPPDADLPRGGG</sequence>
<dbReference type="InterPro" id="IPR048015">
    <property type="entry name" value="NTP-PPase_MazG-like_N"/>
</dbReference>
<proteinExistence type="predicted"/>
<dbReference type="Pfam" id="PF03819">
    <property type="entry name" value="MazG"/>
    <property type="match status" value="1"/>
</dbReference>
<dbReference type="KEGG" id="dni:HX89_11200"/>
<dbReference type="OrthoDB" id="9808939at2"/>
<dbReference type="GO" id="GO:0046052">
    <property type="term" value="P:UTP catabolic process"/>
    <property type="evidence" value="ECO:0007669"/>
    <property type="project" value="TreeGrafter"/>
</dbReference>
<feature type="compositionally biased region" description="Basic and acidic residues" evidence="1">
    <location>
        <begin position="326"/>
        <end position="336"/>
    </location>
</feature>
<organism evidence="3 4">
    <name type="scientific">Dermacoccus nishinomiyaensis</name>
    <dbReference type="NCBI Taxonomy" id="1274"/>
    <lineage>
        <taxon>Bacteria</taxon>
        <taxon>Bacillati</taxon>
        <taxon>Actinomycetota</taxon>
        <taxon>Actinomycetes</taxon>
        <taxon>Micrococcales</taxon>
        <taxon>Dermacoccaceae</taxon>
        <taxon>Dermacoccus</taxon>
    </lineage>
</organism>
<dbReference type="InterPro" id="IPR011551">
    <property type="entry name" value="NTP_PyrPHydrolase_MazG"/>
</dbReference>
<dbReference type="EMBL" id="CP008889">
    <property type="protein sequence ID" value="AIF41413.1"/>
    <property type="molecule type" value="Genomic_DNA"/>
</dbReference>
<dbReference type="CDD" id="cd11528">
    <property type="entry name" value="NTP-PPase_MazG_Nterm"/>
    <property type="match status" value="1"/>
</dbReference>
<dbReference type="GeneID" id="41841662"/>
<dbReference type="GO" id="GO:0046061">
    <property type="term" value="P:dATP catabolic process"/>
    <property type="evidence" value="ECO:0007669"/>
    <property type="project" value="TreeGrafter"/>
</dbReference>
<dbReference type="PANTHER" id="PTHR30522:SF0">
    <property type="entry name" value="NUCLEOSIDE TRIPHOSPHATE PYROPHOSPHOHYDROLASE"/>
    <property type="match status" value="1"/>
</dbReference>
<dbReference type="GO" id="GO:0006950">
    <property type="term" value="P:response to stress"/>
    <property type="evidence" value="ECO:0007669"/>
    <property type="project" value="UniProtKB-ARBA"/>
</dbReference>
<accession>A0A075JMM7</accession>
<dbReference type="GO" id="GO:0006203">
    <property type="term" value="P:dGTP catabolic process"/>
    <property type="evidence" value="ECO:0007669"/>
    <property type="project" value="TreeGrafter"/>
</dbReference>